<dbReference type="InterPro" id="IPR009078">
    <property type="entry name" value="Ferritin-like_SF"/>
</dbReference>
<dbReference type="InterPro" id="IPR008331">
    <property type="entry name" value="Ferritin_DPS_dom"/>
</dbReference>
<keyword evidence="3 9" id="KW-0479">Metal-binding</keyword>
<dbReference type="AlphaFoldDB" id="A0ABD1GYP8"/>
<dbReference type="GO" id="GO:0046872">
    <property type="term" value="F:metal ion binding"/>
    <property type="evidence" value="ECO:0007669"/>
    <property type="project" value="UniProtKB-KW"/>
</dbReference>
<name>A0ABD1GYP8_SALDI</name>
<evidence type="ECO:0000256" key="5">
    <source>
        <dbReference type="ARBA" id="ARBA00023004"/>
    </source>
</evidence>
<evidence type="ECO:0000259" key="12">
    <source>
        <dbReference type="PROSITE" id="PS50905"/>
    </source>
</evidence>
<evidence type="ECO:0000256" key="2">
    <source>
        <dbReference type="ARBA" id="ARBA00022434"/>
    </source>
</evidence>
<comment type="subunit">
    <text evidence="7">Oligomer of 24 subunits. There are two types of subunits: L (light) chain and H (heavy) chain. The major chain can be light or heavy, depending on the species and tissue type. The functional molecule forms a roughly spherical shell with a diameter of 12 nm and contains a central cavity into which the insoluble mineral iron core is deposited.</text>
</comment>
<evidence type="ECO:0000256" key="10">
    <source>
        <dbReference type="RuleBase" id="RU361145"/>
    </source>
</evidence>
<accession>A0ABD1GYP8</accession>
<evidence type="ECO:0000256" key="11">
    <source>
        <dbReference type="SAM" id="Phobius"/>
    </source>
</evidence>
<evidence type="ECO:0000256" key="4">
    <source>
        <dbReference type="ARBA" id="ARBA00022946"/>
    </source>
</evidence>
<evidence type="ECO:0000256" key="9">
    <source>
        <dbReference type="PIRSR" id="PIRSR601519-1"/>
    </source>
</evidence>
<keyword evidence="11" id="KW-1133">Transmembrane helix</keyword>
<dbReference type="InterPro" id="IPR001519">
    <property type="entry name" value="Ferritin"/>
</dbReference>
<dbReference type="GO" id="GO:0006879">
    <property type="term" value="P:intracellular iron ion homeostasis"/>
    <property type="evidence" value="ECO:0007669"/>
    <property type="project" value="UniProtKB-KW"/>
</dbReference>
<evidence type="ECO:0000256" key="8">
    <source>
        <dbReference type="ARBA" id="ARBA00047990"/>
    </source>
</evidence>
<dbReference type="Gene3D" id="1.20.1260.10">
    <property type="match status" value="1"/>
</dbReference>
<dbReference type="Pfam" id="PF00210">
    <property type="entry name" value="Ferritin"/>
    <property type="match status" value="1"/>
</dbReference>
<comment type="catalytic activity">
    <reaction evidence="8 10">
        <text>4 Fe(2+) + O2 + 4 H(+) = 4 Fe(3+) + 2 H2O</text>
        <dbReference type="Rhea" id="RHEA:11148"/>
        <dbReference type="ChEBI" id="CHEBI:15377"/>
        <dbReference type="ChEBI" id="CHEBI:15378"/>
        <dbReference type="ChEBI" id="CHEBI:15379"/>
        <dbReference type="ChEBI" id="CHEBI:29033"/>
        <dbReference type="ChEBI" id="CHEBI:29034"/>
        <dbReference type="EC" id="1.16.3.1"/>
    </reaction>
</comment>
<comment type="caution">
    <text evidence="13">The sequence shown here is derived from an EMBL/GenBank/DDBJ whole genome shotgun (WGS) entry which is preliminary data.</text>
</comment>
<gene>
    <name evidence="13" type="ORF">AAHA92_17247</name>
</gene>
<feature type="domain" description="Ferritin-like diiron" evidence="12">
    <location>
        <begin position="75"/>
        <end position="155"/>
    </location>
</feature>
<keyword evidence="10 13" id="KW-0560">Oxidoreductase</keyword>
<keyword evidence="4" id="KW-0809">Transit peptide</keyword>
<protein>
    <recommendedName>
        <fullName evidence="10">Ferritin</fullName>
        <ecNumber evidence="10">1.16.3.1</ecNumber>
    </recommendedName>
</protein>
<evidence type="ECO:0000256" key="1">
    <source>
        <dbReference type="ARBA" id="ARBA00007513"/>
    </source>
</evidence>
<dbReference type="InterPro" id="IPR009040">
    <property type="entry name" value="Ferritin-like_diiron"/>
</dbReference>
<organism evidence="13 14">
    <name type="scientific">Salvia divinorum</name>
    <name type="common">Maria pastora</name>
    <name type="synonym">Diviner's sage</name>
    <dbReference type="NCBI Taxonomy" id="28513"/>
    <lineage>
        <taxon>Eukaryota</taxon>
        <taxon>Viridiplantae</taxon>
        <taxon>Streptophyta</taxon>
        <taxon>Embryophyta</taxon>
        <taxon>Tracheophyta</taxon>
        <taxon>Spermatophyta</taxon>
        <taxon>Magnoliopsida</taxon>
        <taxon>eudicotyledons</taxon>
        <taxon>Gunneridae</taxon>
        <taxon>Pentapetalae</taxon>
        <taxon>asterids</taxon>
        <taxon>lamiids</taxon>
        <taxon>Lamiales</taxon>
        <taxon>Lamiaceae</taxon>
        <taxon>Nepetoideae</taxon>
        <taxon>Mentheae</taxon>
        <taxon>Salviinae</taxon>
        <taxon>Salvia</taxon>
        <taxon>Salvia subgen. Calosphace</taxon>
    </lineage>
</organism>
<evidence type="ECO:0000313" key="14">
    <source>
        <dbReference type="Proteomes" id="UP001567538"/>
    </source>
</evidence>
<proteinExistence type="inferred from homology"/>
<evidence type="ECO:0000256" key="3">
    <source>
        <dbReference type="ARBA" id="ARBA00022723"/>
    </source>
</evidence>
<feature type="transmembrane region" description="Helical" evidence="11">
    <location>
        <begin position="27"/>
        <end position="44"/>
    </location>
</feature>
<sequence length="155" mass="18277">MLRFKRGYPLEYTTGFRIRPRARHKPLSIWILFHFLSVVLPFVVPPPYQNSPLLYNPTRRTFKKSPTPDVSIARQKFSQDCESAIYEHINMEYCVSYVYHTLYAYFDGDNIALKGLAKFFKEASVEKREHVEKLMEYQNKQGGRVCWNQCSVKGL</sequence>
<dbReference type="Proteomes" id="UP001567538">
    <property type="component" value="Unassembled WGS sequence"/>
</dbReference>
<comment type="function">
    <text evidence="6">Stores iron in a soluble, non-toxic, readily available form. Important for iron homeostasis. Has ferroxidase activity. Iron is taken up in the ferrous form and deposited as ferric hydroxides after oxidation.</text>
</comment>
<feature type="binding site" evidence="9">
    <location>
        <position position="92"/>
    </location>
    <ligand>
        <name>Fe cation</name>
        <dbReference type="ChEBI" id="CHEBI:24875"/>
        <label>1</label>
    </ligand>
</feature>
<keyword evidence="11" id="KW-0812">Transmembrane</keyword>
<evidence type="ECO:0000256" key="7">
    <source>
        <dbReference type="ARBA" id="ARBA00026060"/>
    </source>
</evidence>
<keyword evidence="14" id="KW-1185">Reference proteome</keyword>
<dbReference type="PANTHER" id="PTHR11431">
    <property type="entry name" value="FERRITIN"/>
    <property type="match status" value="1"/>
</dbReference>
<dbReference type="PANTHER" id="PTHR11431:SF75">
    <property type="entry name" value="FERRITIN"/>
    <property type="match status" value="1"/>
</dbReference>
<dbReference type="InterPro" id="IPR012347">
    <property type="entry name" value="Ferritin-like"/>
</dbReference>
<comment type="function">
    <text evidence="10">Stores iron in a soluble, non-toxic, readily available form. Important for iron homeostasis. Iron is taken up in the ferrous form and deposited as ferric hydroxides after oxidation.</text>
</comment>
<evidence type="ECO:0000313" key="13">
    <source>
        <dbReference type="EMBL" id="KAL1549104.1"/>
    </source>
</evidence>
<dbReference type="GO" id="GO:0004322">
    <property type="term" value="F:ferroxidase activity"/>
    <property type="evidence" value="ECO:0007669"/>
    <property type="project" value="UniProtKB-EC"/>
</dbReference>
<keyword evidence="5 9" id="KW-0408">Iron</keyword>
<reference evidence="13 14" key="1">
    <citation type="submission" date="2024-06" db="EMBL/GenBank/DDBJ databases">
        <title>A chromosome level genome sequence of Diviner's sage (Salvia divinorum).</title>
        <authorList>
            <person name="Ford S.A."/>
            <person name="Ro D.-K."/>
            <person name="Ness R.W."/>
            <person name="Phillips M.A."/>
        </authorList>
    </citation>
    <scope>NUCLEOTIDE SEQUENCE [LARGE SCALE GENOMIC DNA]</scope>
    <source>
        <strain evidence="13">SAF-2024a</strain>
        <tissue evidence="13">Leaf</tissue>
    </source>
</reference>
<dbReference type="EMBL" id="JBEAFC010000007">
    <property type="protein sequence ID" value="KAL1549104.1"/>
    <property type="molecule type" value="Genomic_DNA"/>
</dbReference>
<evidence type="ECO:0000256" key="6">
    <source>
        <dbReference type="ARBA" id="ARBA00025111"/>
    </source>
</evidence>
<dbReference type="EC" id="1.16.3.1" evidence="10"/>
<keyword evidence="2 10" id="KW-0409">Iron storage</keyword>
<dbReference type="SUPFAM" id="SSF47240">
    <property type="entry name" value="Ferritin-like"/>
    <property type="match status" value="1"/>
</dbReference>
<dbReference type="PROSITE" id="PS50905">
    <property type="entry name" value="FERRITIN_LIKE"/>
    <property type="match status" value="1"/>
</dbReference>
<comment type="similarity">
    <text evidence="1 10">Belongs to the ferritin family.</text>
</comment>
<keyword evidence="11" id="KW-0472">Membrane</keyword>
<feature type="binding site" evidence="9">
    <location>
        <position position="130"/>
    </location>
    <ligand>
        <name>Fe cation</name>
        <dbReference type="ChEBI" id="CHEBI:24875"/>
        <label>1</label>
    </ligand>
</feature>